<evidence type="ECO:0000256" key="1">
    <source>
        <dbReference type="SAM" id="Phobius"/>
    </source>
</evidence>
<organism evidence="2 3">
    <name type="scientific">Selenomonas ruminantium</name>
    <dbReference type="NCBI Taxonomy" id="971"/>
    <lineage>
        <taxon>Bacteria</taxon>
        <taxon>Bacillati</taxon>
        <taxon>Bacillota</taxon>
        <taxon>Negativicutes</taxon>
        <taxon>Selenomonadales</taxon>
        <taxon>Selenomonadaceae</taxon>
        <taxon>Selenomonas</taxon>
    </lineage>
</organism>
<evidence type="ECO:0000313" key="3">
    <source>
        <dbReference type="Proteomes" id="UP000183843"/>
    </source>
</evidence>
<dbReference type="EMBL" id="FOJX01000001">
    <property type="protein sequence ID" value="SFA76489.1"/>
    <property type="molecule type" value="Genomic_DNA"/>
</dbReference>
<keyword evidence="1" id="KW-0472">Membrane</keyword>
<feature type="transmembrane region" description="Helical" evidence="1">
    <location>
        <begin position="52"/>
        <end position="70"/>
    </location>
</feature>
<evidence type="ECO:0000313" key="2">
    <source>
        <dbReference type="EMBL" id="SFA76489.1"/>
    </source>
</evidence>
<name>A0A1I0VJ16_SELRU</name>
<keyword evidence="1" id="KW-0812">Transmembrane</keyword>
<sequence>MDASFTDIFGMLVGLLTIPVIAKIFPTFYLYLLFYWATLFLGFFVRDFRILYFYSSWPCLLTIYLAYQFYTTDKSYSWEAGRQLSKKEIIAINYNLWRDEMSLYIERFSKW</sequence>
<keyword evidence="1" id="KW-1133">Transmembrane helix</keyword>
<protein>
    <submittedName>
        <fullName evidence="2">Uncharacterized protein</fullName>
    </submittedName>
</protein>
<proteinExistence type="predicted"/>
<gene>
    <name evidence="2" type="ORF">SAMN05216587_101676</name>
</gene>
<dbReference type="Proteomes" id="UP000183843">
    <property type="component" value="Unassembled WGS sequence"/>
</dbReference>
<dbReference type="AlphaFoldDB" id="A0A1I0VJ16"/>
<reference evidence="2 3" key="1">
    <citation type="submission" date="2016-10" db="EMBL/GenBank/DDBJ databases">
        <authorList>
            <person name="de Groot N.N."/>
        </authorList>
    </citation>
    <scope>NUCLEOTIDE SEQUENCE [LARGE SCALE GENOMIC DNA]</scope>
    <source>
        <strain evidence="2 3">L14</strain>
    </source>
</reference>
<accession>A0A1I0VJ16</accession>